<comment type="caution">
    <text evidence="1">The sequence shown here is derived from an EMBL/GenBank/DDBJ whole genome shotgun (WGS) entry which is preliminary data.</text>
</comment>
<keyword evidence="2" id="KW-1185">Reference proteome</keyword>
<gene>
    <name evidence="1" type="ORF">L6452_19169</name>
</gene>
<reference evidence="2" key="1">
    <citation type="journal article" date="2022" name="Mol. Ecol. Resour.">
        <title>The genomes of chicory, endive, great burdock and yacon provide insights into Asteraceae palaeo-polyploidization history and plant inulin production.</title>
        <authorList>
            <person name="Fan W."/>
            <person name="Wang S."/>
            <person name="Wang H."/>
            <person name="Wang A."/>
            <person name="Jiang F."/>
            <person name="Liu H."/>
            <person name="Zhao H."/>
            <person name="Xu D."/>
            <person name="Zhang Y."/>
        </authorList>
    </citation>
    <scope>NUCLEOTIDE SEQUENCE [LARGE SCALE GENOMIC DNA]</scope>
    <source>
        <strain evidence="2">cv. Niubang</strain>
    </source>
</reference>
<protein>
    <submittedName>
        <fullName evidence="1">Uncharacterized protein</fullName>
    </submittedName>
</protein>
<evidence type="ECO:0000313" key="2">
    <source>
        <dbReference type="Proteomes" id="UP001055879"/>
    </source>
</evidence>
<dbReference type="Proteomes" id="UP001055879">
    <property type="component" value="Linkage Group LG06"/>
</dbReference>
<evidence type="ECO:0000313" key="1">
    <source>
        <dbReference type="EMBL" id="KAI3718305.1"/>
    </source>
</evidence>
<accession>A0ACB9B8M2</accession>
<proteinExistence type="predicted"/>
<sequence length="76" mass="8969">MHREEEALVYRCTSSDRNLPDLHLGLYEDFIVFDQVQKCIVIHWVRLYRYSSIEEAYKDGIKGLEILVSKVHDVDA</sequence>
<dbReference type="EMBL" id="CM042052">
    <property type="protein sequence ID" value="KAI3718305.1"/>
    <property type="molecule type" value="Genomic_DNA"/>
</dbReference>
<organism evidence="1 2">
    <name type="scientific">Arctium lappa</name>
    <name type="common">Greater burdock</name>
    <name type="synonym">Lappa major</name>
    <dbReference type="NCBI Taxonomy" id="4217"/>
    <lineage>
        <taxon>Eukaryota</taxon>
        <taxon>Viridiplantae</taxon>
        <taxon>Streptophyta</taxon>
        <taxon>Embryophyta</taxon>
        <taxon>Tracheophyta</taxon>
        <taxon>Spermatophyta</taxon>
        <taxon>Magnoliopsida</taxon>
        <taxon>eudicotyledons</taxon>
        <taxon>Gunneridae</taxon>
        <taxon>Pentapetalae</taxon>
        <taxon>asterids</taxon>
        <taxon>campanulids</taxon>
        <taxon>Asterales</taxon>
        <taxon>Asteraceae</taxon>
        <taxon>Carduoideae</taxon>
        <taxon>Cardueae</taxon>
        <taxon>Arctiinae</taxon>
        <taxon>Arctium</taxon>
    </lineage>
</organism>
<name>A0ACB9B8M2_ARCLA</name>
<reference evidence="1 2" key="2">
    <citation type="journal article" date="2022" name="Mol. Ecol. Resour.">
        <title>The genomes of chicory, endive, great burdock and yacon provide insights into Asteraceae paleo-polyploidization history and plant inulin production.</title>
        <authorList>
            <person name="Fan W."/>
            <person name="Wang S."/>
            <person name="Wang H."/>
            <person name="Wang A."/>
            <person name="Jiang F."/>
            <person name="Liu H."/>
            <person name="Zhao H."/>
            <person name="Xu D."/>
            <person name="Zhang Y."/>
        </authorList>
    </citation>
    <scope>NUCLEOTIDE SEQUENCE [LARGE SCALE GENOMIC DNA]</scope>
    <source>
        <strain evidence="2">cv. Niubang</strain>
    </source>
</reference>